<keyword evidence="8 10" id="KW-0687">Ribonucleoprotein</keyword>
<sequence length="320" mass="36704">MNRSQPAKRKFPFAGLQRRVRARKEEPEPDFGEDYDSQSSQGENDDDDDREASEASDSPQSGSEAEEAEQSEDDDEPANRSLVASQISFGALAKAQATLPGGRKKHQGGGDGSEPNSDDDDDDSEPEEFDRNGISKPKRVAGRAHKHAPAEMTSKRPVTRRRQVVEVNKRQARDPRFGPPVGGGAEAEHDQDMVRRNYSFLNTYRDSEMSALRTRVKKTKDPFEKQRLERELMSMQSRKQAQERKDAARKVVEEHRKQEKELVKQGKNPFYLKKSEQKKRVLVERFQGMKKRQVDKAIVRKRKKETAKEKKELPMERRAR</sequence>
<evidence type="ECO:0000256" key="1">
    <source>
        <dbReference type="ARBA" id="ARBA00004604"/>
    </source>
</evidence>
<feature type="compositionally biased region" description="Acidic residues" evidence="11">
    <location>
        <begin position="64"/>
        <end position="76"/>
    </location>
</feature>
<dbReference type="Pfam" id="PF06102">
    <property type="entry name" value="RRP36"/>
    <property type="match status" value="1"/>
</dbReference>
<keyword evidence="13" id="KW-1185">Reference proteome</keyword>
<organism evidence="12 13">
    <name type="scientific">Seiridium unicorne</name>
    <dbReference type="NCBI Taxonomy" id="138068"/>
    <lineage>
        <taxon>Eukaryota</taxon>
        <taxon>Fungi</taxon>
        <taxon>Dikarya</taxon>
        <taxon>Ascomycota</taxon>
        <taxon>Pezizomycotina</taxon>
        <taxon>Sordariomycetes</taxon>
        <taxon>Xylariomycetidae</taxon>
        <taxon>Amphisphaeriales</taxon>
        <taxon>Sporocadaceae</taxon>
        <taxon>Seiridium</taxon>
    </lineage>
</organism>
<accession>A0ABR2UPF7</accession>
<feature type="compositionally biased region" description="Basic residues" evidence="11">
    <location>
        <begin position="136"/>
        <end position="147"/>
    </location>
</feature>
<evidence type="ECO:0000256" key="2">
    <source>
        <dbReference type="ARBA" id="ARBA00009418"/>
    </source>
</evidence>
<comment type="similarity">
    <text evidence="2 10">Belongs to the RRP36 family.</text>
</comment>
<comment type="subcellular location">
    <subcellularLocation>
        <location evidence="1 10">Nucleus</location>
        <location evidence="1 10">Nucleolus</location>
    </subcellularLocation>
</comment>
<name>A0ABR2UPF7_9PEZI</name>
<evidence type="ECO:0000256" key="11">
    <source>
        <dbReference type="SAM" id="MobiDB-lite"/>
    </source>
</evidence>
<evidence type="ECO:0000313" key="12">
    <source>
        <dbReference type="EMBL" id="KAK9416537.1"/>
    </source>
</evidence>
<gene>
    <name evidence="12" type="ORF">SUNI508_09643</name>
</gene>
<evidence type="ECO:0000256" key="10">
    <source>
        <dbReference type="RuleBase" id="RU368027"/>
    </source>
</evidence>
<feature type="region of interest" description="Disordered" evidence="11">
    <location>
        <begin position="233"/>
        <end position="266"/>
    </location>
</feature>
<keyword evidence="4 10" id="KW-0690">Ribosome biogenesis</keyword>
<feature type="compositionally biased region" description="Basic and acidic residues" evidence="11">
    <location>
        <begin position="306"/>
        <end position="320"/>
    </location>
</feature>
<proteinExistence type="inferred from homology"/>
<dbReference type="EMBL" id="JARVKF010000406">
    <property type="protein sequence ID" value="KAK9416537.1"/>
    <property type="molecule type" value="Genomic_DNA"/>
</dbReference>
<evidence type="ECO:0000256" key="4">
    <source>
        <dbReference type="ARBA" id="ARBA00022517"/>
    </source>
</evidence>
<evidence type="ECO:0000256" key="5">
    <source>
        <dbReference type="ARBA" id="ARBA00022552"/>
    </source>
</evidence>
<feature type="compositionally biased region" description="Basic and acidic residues" evidence="11">
    <location>
        <begin position="240"/>
        <end position="264"/>
    </location>
</feature>
<keyword evidence="6" id="KW-0175">Coiled coil</keyword>
<evidence type="ECO:0000256" key="6">
    <source>
        <dbReference type="ARBA" id="ARBA00023054"/>
    </source>
</evidence>
<evidence type="ECO:0000256" key="9">
    <source>
        <dbReference type="ARBA" id="ARBA00025053"/>
    </source>
</evidence>
<feature type="compositionally biased region" description="Acidic residues" evidence="11">
    <location>
        <begin position="27"/>
        <end position="36"/>
    </location>
</feature>
<evidence type="ECO:0000256" key="8">
    <source>
        <dbReference type="ARBA" id="ARBA00023274"/>
    </source>
</evidence>
<reference evidence="12 13" key="1">
    <citation type="journal article" date="2024" name="J. Plant Pathol.">
        <title>Sequence and assembly of the genome of Seiridium unicorne, isolate CBS 538.82, causal agent of cypress canker disease.</title>
        <authorList>
            <person name="Scali E."/>
            <person name="Rocca G.D."/>
            <person name="Danti R."/>
            <person name="Garbelotto M."/>
            <person name="Barberini S."/>
            <person name="Baroncelli R."/>
            <person name="Emiliani G."/>
        </authorList>
    </citation>
    <scope>NUCLEOTIDE SEQUENCE [LARGE SCALE GENOMIC DNA]</scope>
    <source>
        <strain evidence="12 13">BM-138-508</strain>
    </source>
</reference>
<dbReference type="InterPro" id="IPR009292">
    <property type="entry name" value="RRP36"/>
</dbReference>
<feature type="region of interest" description="Disordered" evidence="11">
    <location>
        <begin position="292"/>
        <end position="320"/>
    </location>
</feature>
<evidence type="ECO:0000313" key="13">
    <source>
        <dbReference type="Proteomes" id="UP001408356"/>
    </source>
</evidence>
<comment type="subunit">
    <text evidence="3 10">Associates with 90S and pre-40S pre-ribosomal particles.</text>
</comment>
<feature type="compositionally biased region" description="Acidic residues" evidence="11">
    <location>
        <begin position="116"/>
        <end position="128"/>
    </location>
</feature>
<feature type="compositionally biased region" description="Basic residues" evidence="11">
    <location>
        <begin position="1"/>
        <end position="11"/>
    </location>
</feature>
<feature type="compositionally biased region" description="Basic and acidic residues" evidence="11">
    <location>
        <begin position="163"/>
        <end position="176"/>
    </location>
</feature>
<dbReference type="Proteomes" id="UP001408356">
    <property type="component" value="Unassembled WGS sequence"/>
</dbReference>
<evidence type="ECO:0000256" key="3">
    <source>
        <dbReference type="ARBA" id="ARBA00011167"/>
    </source>
</evidence>
<keyword evidence="5 10" id="KW-0698">rRNA processing</keyword>
<comment type="function">
    <text evidence="9 10">Component of the 90S pre-ribosome involved in the maturation of rRNAs. Required for early cleavages of the pre-RNAs in the 40S ribosomal subunit maturation pathway.</text>
</comment>
<dbReference type="PANTHER" id="PTHR21738">
    <property type="entry name" value="RIBOSOMAL RNA PROCESSING PROTEIN 36 HOMOLOG"/>
    <property type="match status" value="1"/>
</dbReference>
<dbReference type="PANTHER" id="PTHR21738:SF0">
    <property type="entry name" value="RIBOSOMAL RNA PROCESSING PROTEIN 36 HOMOLOG"/>
    <property type="match status" value="1"/>
</dbReference>
<keyword evidence="7 10" id="KW-0539">Nucleus</keyword>
<protein>
    <recommendedName>
        <fullName evidence="10">rRNA biogenesis protein RRP36</fullName>
    </recommendedName>
</protein>
<evidence type="ECO:0000256" key="7">
    <source>
        <dbReference type="ARBA" id="ARBA00023242"/>
    </source>
</evidence>
<feature type="region of interest" description="Disordered" evidence="11">
    <location>
        <begin position="1"/>
        <end position="193"/>
    </location>
</feature>
<comment type="caution">
    <text evidence="12">The sequence shown here is derived from an EMBL/GenBank/DDBJ whole genome shotgun (WGS) entry which is preliminary data.</text>
</comment>